<dbReference type="Gene3D" id="3.30.450.20">
    <property type="entry name" value="PAS domain"/>
    <property type="match status" value="1"/>
</dbReference>
<evidence type="ECO:0000256" key="3">
    <source>
        <dbReference type="ARBA" id="ARBA00022553"/>
    </source>
</evidence>
<dbReference type="SMART" id="SM00091">
    <property type="entry name" value="PAS"/>
    <property type="match status" value="1"/>
</dbReference>
<keyword evidence="7" id="KW-0067">ATP-binding</keyword>
<dbReference type="InterPro" id="IPR035965">
    <property type="entry name" value="PAS-like_dom_sf"/>
</dbReference>
<reference evidence="11" key="1">
    <citation type="journal article" date="2019" name="Int. J. Syst. Evol. Microbiol.">
        <title>The Global Catalogue of Microorganisms (GCM) 10K type strain sequencing project: providing services to taxonomists for standard genome sequencing and annotation.</title>
        <authorList>
            <consortium name="The Broad Institute Genomics Platform"/>
            <consortium name="The Broad Institute Genome Sequencing Center for Infectious Disease"/>
            <person name="Wu L."/>
            <person name="Ma J."/>
        </authorList>
    </citation>
    <scope>NUCLEOTIDE SEQUENCE [LARGE SCALE GENOMIC DNA]</scope>
    <source>
        <strain evidence="11">NBRC 112502</strain>
    </source>
</reference>
<dbReference type="SUPFAM" id="SSF55785">
    <property type="entry name" value="PYP-like sensor domain (PAS domain)"/>
    <property type="match status" value="1"/>
</dbReference>
<keyword evidence="5" id="KW-0547">Nucleotide-binding</keyword>
<sequence>MSGIRKAFGMVNRKPVAAREVRVDPLQIFDALPLAVAVLDENDTFCSVNYAAEEFFGSSKALLLHSNLCDILPLDHPLFLLLERARRAGVTVAEHDMILEGPRLLRRGCTVQAAPLQEVPGCVVLTLQDESAARALDQQMSARNAARSITGMAAILAHEVKNPLSGIRGAAQLLEASATAEDRELAVLIREEADRIRAMVERMETFGEKKLERQAVNIHRVLEHVRKLARSGFAQRIKFIESYDPSLPHVQGSRDQLIQVLLNLVKNAAESIDSMDRPDGEIHLTTGFQHGVRLSASSGRGRANLPIFVSVRDNGPGIPEDIRRHLFEPFITTKAAGSGLGLALVAKIVADHGGLIDVDSRPGRTEFRIHLPVYEDPPESNH</sequence>
<evidence type="ECO:0000313" key="11">
    <source>
        <dbReference type="Proteomes" id="UP001156641"/>
    </source>
</evidence>
<accession>A0ABQ6ABU1</accession>
<dbReference type="SMART" id="SM00387">
    <property type="entry name" value="HATPase_c"/>
    <property type="match status" value="1"/>
</dbReference>
<dbReference type="Pfam" id="PF00512">
    <property type="entry name" value="HisKA"/>
    <property type="match status" value="1"/>
</dbReference>
<comment type="catalytic activity">
    <reaction evidence="1">
        <text>ATP + protein L-histidine = ADP + protein N-phospho-L-histidine.</text>
        <dbReference type="EC" id="2.7.13.3"/>
    </reaction>
</comment>
<evidence type="ECO:0000259" key="9">
    <source>
        <dbReference type="PROSITE" id="PS50109"/>
    </source>
</evidence>
<dbReference type="PRINTS" id="PR00344">
    <property type="entry name" value="BCTRLSENSOR"/>
</dbReference>
<name>A0ABQ6ABU1_9PROT</name>
<evidence type="ECO:0000256" key="7">
    <source>
        <dbReference type="ARBA" id="ARBA00022840"/>
    </source>
</evidence>
<dbReference type="Pfam" id="PF13188">
    <property type="entry name" value="PAS_8"/>
    <property type="match status" value="1"/>
</dbReference>
<dbReference type="Gene3D" id="3.30.565.10">
    <property type="entry name" value="Histidine kinase-like ATPase, C-terminal domain"/>
    <property type="match status" value="1"/>
</dbReference>
<dbReference type="SMART" id="SM00388">
    <property type="entry name" value="HisKA"/>
    <property type="match status" value="1"/>
</dbReference>
<dbReference type="EMBL" id="BSOS01000073">
    <property type="protein sequence ID" value="GLR68062.1"/>
    <property type="molecule type" value="Genomic_DNA"/>
</dbReference>
<dbReference type="GO" id="GO:0016301">
    <property type="term" value="F:kinase activity"/>
    <property type="evidence" value="ECO:0007669"/>
    <property type="project" value="UniProtKB-KW"/>
</dbReference>
<dbReference type="PANTHER" id="PTHR43065:SF10">
    <property type="entry name" value="PEROXIDE STRESS-ACTIVATED HISTIDINE KINASE MAK3"/>
    <property type="match status" value="1"/>
</dbReference>
<dbReference type="InterPro" id="IPR036890">
    <property type="entry name" value="HATPase_C_sf"/>
</dbReference>
<dbReference type="SUPFAM" id="SSF47384">
    <property type="entry name" value="Homodimeric domain of signal transducing histidine kinase"/>
    <property type="match status" value="1"/>
</dbReference>
<dbReference type="InterPro" id="IPR005467">
    <property type="entry name" value="His_kinase_dom"/>
</dbReference>
<gene>
    <name evidence="10" type="ORF">GCM10010909_27430</name>
</gene>
<keyword evidence="4" id="KW-0808">Transferase</keyword>
<dbReference type="SUPFAM" id="SSF55874">
    <property type="entry name" value="ATPase domain of HSP90 chaperone/DNA topoisomerase II/histidine kinase"/>
    <property type="match status" value="1"/>
</dbReference>
<keyword evidence="6 10" id="KW-0418">Kinase</keyword>
<evidence type="ECO:0000256" key="2">
    <source>
        <dbReference type="ARBA" id="ARBA00012438"/>
    </source>
</evidence>
<evidence type="ECO:0000256" key="4">
    <source>
        <dbReference type="ARBA" id="ARBA00022679"/>
    </source>
</evidence>
<dbReference type="InterPro" id="IPR004358">
    <property type="entry name" value="Sig_transdc_His_kin-like_C"/>
</dbReference>
<keyword evidence="3" id="KW-0597">Phosphoprotein</keyword>
<dbReference type="Gene3D" id="1.10.287.130">
    <property type="match status" value="1"/>
</dbReference>
<organism evidence="10 11">
    <name type="scientific">Acidocella aquatica</name>
    <dbReference type="NCBI Taxonomy" id="1922313"/>
    <lineage>
        <taxon>Bacteria</taxon>
        <taxon>Pseudomonadati</taxon>
        <taxon>Pseudomonadota</taxon>
        <taxon>Alphaproteobacteria</taxon>
        <taxon>Acetobacterales</taxon>
        <taxon>Acidocellaceae</taxon>
        <taxon>Acidocella</taxon>
    </lineage>
</organism>
<comment type="caution">
    <text evidence="10">The sequence shown here is derived from an EMBL/GenBank/DDBJ whole genome shotgun (WGS) entry which is preliminary data.</text>
</comment>
<feature type="domain" description="Histidine kinase" evidence="9">
    <location>
        <begin position="155"/>
        <end position="375"/>
    </location>
</feature>
<evidence type="ECO:0000256" key="5">
    <source>
        <dbReference type="ARBA" id="ARBA00022741"/>
    </source>
</evidence>
<dbReference type="InterPro" id="IPR003594">
    <property type="entry name" value="HATPase_dom"/>
</dbReference>
<dbReference type="RefSeq" id="WP_284258895.1">
    <property type="nucleotide sequence ID" value="NZ_BSOS01000073.1"/>
</dbReference>
<dbReference type="PROSITE" id="PS50109">
    <property type="entry name" value="HIS_KIN"/>
    <property type="match status" value="1"/>
</dbReference>
<dbReference type="Pfam" id="PF02518">
    <property type="entry name" value="HATPase_c"/>
    <property type="match status" value="1"/>
</dbReference>
<dbReference type="EC" id="2.7.13.3" evidence="2"/>
<dbReference type="Proteomes" id="UP001156641">
    <property type="component" value="Unassembled WGS sequence"/>
</dbReference>
<dbReference type="PANTHER" id="PTHR43065">
    <property type="entry name" value="SENSOR HISTIDINE KINASE"/>
    <property type="match status" value="1"/>
</dbReference>
<protein>
    <recommendedName>
        <fullName evidence="2">histidine kinase</fullName>
        <ecNumber evidence="2">2.7.13.3</ecNumber>
    </recommendedName>
</protein>
<dbReference type="InterPro" id="IPR003661">
    <property type="entry name" value="HisK_dim/P_dom"/>
</dbReference>
<evidence type="ECO:0000256" key="1">
    <source>
        <dbReference type="ARBA" id="ARBA00000085"/>
    </source>
</evidence>
<keyword evidence="11" id="KW-1185">Reference proteome</keyword>
<proteinExistence type="predicted"/>
<dbReference type="InterPro" id="IPR036097">
    <property type="entry name" value="HisK_dim/P_sf"/>
</dbReference>
<keyword evidence="8" id="KW-0902">Two-component regulatory system</keyword>
<evidence type="ECO:0000256" key="6">
    <source>
        <dbReference type="ARBA" id="ARBA00022777"/>
    </source>
</evidence>
<dbReference type="InterPro" id="IPR000014">
    <property type="entry name" value="PAS"/>
</dbReference>
<dbReference type="CDD" id="cd00082">
    <property type="entry name" value="HisKA"/>
    <property type="match status" value="1"/>
</dbReference>
<evidence type="ECO:0000313" key="10">
    <source>
        <dbReference type="EMBL" id="GLR68062.1"/>
    </source>
</evidence>
<evidence type="ECO:0000256" key="8">
    <source>
        <dbReference type="ARBA" id="ARBA00023012"/>
    </source>
</evidence>